<dbReference type="EMBL" id="BPLR01007145">
    <property type="protein sequence ID" value="GIY14814.1"/>
    <property type="molecule type" value="Genomic_DNA"/>
</dbReference>
<gene>
    <name evidence="2" type="ORF">CEXT_4371</name>
</gene>
<organism evidence="2 3">
    <name type="scientific">Caerostris extrusa</name>
    <name type="common">Bark spider</name>
    <name type="synonym">Caerostris bankana</name>
    <dbReference type="NCBI Taxonomy" id="172846"/>
    <lineage>
        <taxon>Eukaryota</taxon>
        <taxon>Metazoa</taxon>
        <taxon>Ecdysozoa</taxon>
        <taxon>Arthropoda</taxon>
        <taxon>Chelicerata</taxon>
        <taxon>Arachnida</taxon>
        <taxon>Araneae</taxon>
        <taxon>Araneomorphae</taxon>
        <taxon>Entelegynae</taxon>
        <taxon>Araneoidea</taxon>
        <taxon>Araneidae</taxon>
        <taxon>Caerostris</taxon>
    </lineage>
</organism>
<reference evidence="2 3" key="1">
    <citation type="submission" date="2021-06" db="EMBL/GenBank/DDBJ databases">
        <title>Caerostris extrusa draft genome.</title>
        <authorList>
            <person name="Kono N."/>
            <person name="Arakawa K."/>
        </authorList>
    </citation>
    <scope>NUCLEOTIDE SEQUENCE [LARGE SCALE GENOMIC DNA]</scope>
</reference>
<dbReference type="Proteomes" id="UP001054945">
    <property type="component" value="Unassembled WGS sequence"/>
</dbReference>
<protein>
    <submittedName>
        <fullName evidence="2">Uncharacterized protein</fullName>
    </submittedName>
</protein>
<evidence type="ECO:0000313" key="3">
    <source>
        <dbReference type="Proteomes" id="UP001054945"/>
    </source>
</evidence>
<keyword evidence="3" id="KW-1185">Reference proteome</keyword>
<feature type="compositionally biased region" description="Polar residues" evidence="1">
    <location>
        <begin position="93"/>
        <end position="104"/>
    </location>
</feature>
<accession>A0AAV4R2F4</accession>
<evidence type="ECO:0000256" key="1">
    <source>
        <dbReference type="SAM" id="MobiDB-lite"/>
    </source>
</evidence>
<feature type="region of interest" description="Disordered" evidence="1">
    <location>
        <begin position="84"/>
        <end position="106"/>
    </location>
</feature>
<comment type="caution">
    <text evidence="2">The sequence shown here is derived from an EMBL/GenBank/DDBJ whole genome shotgun (WGS) entry which is preliminary data.</text>
</comment>
<evidence type="ECO:0000313" key="2">
    <source>
        <dbReference type="EMBL" id="GIY14814.1"/>
    </source>
</evidence>
<dbReference type="AlphaFoldDB" id="A0AAV4R2F4"/>
<sequence>MNSLPWHRNSKQTHSLSHGYFHIVRGRGLQNRLVASTLLCYRAFKAFCFTQNWNFFDFLFVWDNGSLLIGSLGYDPAHKLAHPVSEEAKNRVSPETSTRNANSRSLDEWERAALAPERSKTAAERNGMNERQSHSKYFGRIGAHDIIN</sequence>
<proteinExistence type="predicted"/>
<name>A0AAV4R2F4_CAEEX</name>